<dbReference type="PANTHER" id="PTHR45620">
    <property type="entry name" value="PDF RECEPTOR-LIKE PROTEIN-RELATED"/>
    <property type="match status" value="1"/>
</dbReference>
<keyword evidence="4 11" id="KW-0812">Transmembrane</keyword>
<keyword evidence="6" id="KW-0297">G-protein coupled receptor</keyword>
<dbReference type="PROSITE" id="PS00649">
    <property type="entry name" value="G_PROTEIN_RECEP_F2_1"/>
    <property type="match status" value="1"/>
</dbReference>
<sequence>MPKWAFTHEKTAFRYLGTVGQLQDPVSKTLMYPRPKNRSHPIFSTFKSNYFANLWISCCKAAMQCCHTMLSVSVRQSDENNCPRTWDGWQCWPDTAAGEVALVRCPDHIYFKNDPPQCPRYAIKTCGTNGTWLVTKLLKEWTDYSRCGIVDSLRKRLYFHIITFGVSISALIPSLVIFFTYKQLQVPRIAIHKNLFLSLVLNGVFVIVFRTTVISEETDARGDNENFFQQNGPGCKVLFVATKYFRMTSYMWMFCEGFYLHRLITATFTEQKSLVIFYAIGW</sequence>
<dbReference type="Pfam" id="PF02793">
    <property type="entry name" value="HRM"/>
    <property type="match status" value="1"/>
</dbReference>
<evidence type="ECO:0000256" key="11">
    <source>
        <dbReference type="SAM" id="Phobius"/>
    </source>
</evidence>
<feature type="transmembrane region" description="Helical" evidence="11">
    <location>
        <begin position="157"/>
        <end position="179"/>
    </location>
</feature>
<dbReference type="InterPro" id="IPR017983">
    <property type="entry name" value="GPCR_2_secretin-like_CS"/>
</dbReference>
<feature type="domain" description="G-protein coupled receptors family 2 profile 1" evidence="12">
    <location>
        <begin position="64"/>
        <end position="151"/>
    </location>
</feature>
<dbReference type="GeneID" id="111088548"/>
<accession>A0ABM1TFT5</accession>
<dbReference type="Gene3D" id="1.20.1070.10">
    <property type="entry name" value="Rhodopsin 7-helix transmembrane proteins"/>
    <property type="match status" value="1"/>
</dbReference>
<evidence type="ECO:0000313" key="15">
    <source>
        <dbReference type="RefSeq" id="XP_022254741.1"/>
    </source>
</evidence>
<evidence type="ECO:0000256" key="3">
    <source>
        <dbReference type="ARBA" id="ARBA00022475"/>
    </source>
</evidence>
<keyword evidence="7 11" id="KW-0472">Membrane</keyword>
<dbReference type="PANTHER" id="PTHR45620:SF42">
    <property type="entry name" value="G-PROTEIN COUPLED RECEPTOR SEB-2"/>
    <property type="match status" value="1"/>
</dbReference>
<evidence type="ECO:0000256" key="6">
    <source>
        <dbReference type="ARBA" id="ARBA00023040"/>
    </source>
</evidence>
<dbReference type="InterPro" id="IPR036445">
    <property type="entry name" value="GPCR_2_extracell_dom_sf"/>
</dbReference>
<dbReference type="SUPFAM" id="SSF111418">
    <property type="entry name" value="Hormone receptor domain"/>
    <property type="match status" value="1"/>
</dbReference>
<dbReference type="InterPro" id="IPR050332">
    <property type="entry name" value="GPCR_2"/>
</dbReference>
<dbReference type="PROSITE" id="PS50261">
    <property type="entry name" value="G_PROTEIN_RECEP_F2_4"/>
    <property type="match status" value="1"/>
</dbReference>
<dbReference type="Proteomes" id="UP000694941">
    <property type="component" value="Unplaced"/>
</dbReference>
<comment type="subcellular location">
    <subcellularLocation>
        <location evidence="1">Cell membrane</location>
        <topology evidence="1">Multi-pass membrane protein</topology>
    </subcellularLocation>
</comment>
<evidence type="ECO:0000256" key="1">
    <source>
        <dbReference type="ARBA" id="ARBA00004651"/>
    </source>
</evidence>
<dbReference type="SMART" id="SM00008">
    <property type="entry name" value="HormR"/>
    <property type="match status" value="1"/>
</dbReference>
<dbReference type="Gene3D" id="4.10.1240.10">
    <property type="entry name" value="GPCR, family 2, extracellular hormone receptor domain"/>
    <property type="match status" value="1"/>
</dbReference>
<gene>
    <name evidence="15" type="primary">LOC111088548</name>
</gene>
<evidence type="ECO:0000256" key="5">
    <source>
        <dbReference type="ARBA" id="ARBA00022989"/>
    </source>
</evidence>
<evidence type="ECO:0000256" key="8">
    <source>
        <dbReference type="ARBA" id="ARBA00023170"/>
    </source>
</evidence>
<evidence type="ECO:0000256" key="10">
    <source>
        <dbReference type="ARBA" id="ARBA00023224"/>
    </source>
</evidence>
<protein>
    <submittedName>
        <fullName evidence="15">Calcitonin gene-related peptide type 1 receptor-like</fullName>
    </submittedName>
</protein>
<evidence type="ECO:0000313" key="14">
    <source>
        <dbReference type="Proteomes" id="UP000694941"/>
    </source>
</evidence>
<keyword evidence="14" id="KW-1185">Reference proteome</keyword>
<keyword evidence="3" id="KW-1003">Cell membrane</keyword>
<feature type="domain" description="G-protein coupled receptors family 2 profile 2" evidence="13">
    <location>
        <begin position="156"/>
        <end position="282"/>
    </location>
</feature>
<evidence type="ECO:0000256" key="7">
    <source>
        <dbReference type="ARBA" id="ARBA00023136"/>
    </source>
</evidence>
<name>A0ABM1TFT5_LIMPO</name>
<evidence type="ECO:0000256" key="2">
    <source>
        <dbReference type="ARBA" id="ARBA00005314"/>
    </source>
</evidence>
<dbReference type="InterPro" id="IPR017981">
    <property type="entry name" value="GPCR_2-like_7TM"/>
</dbReference>
<evidence type="ECO:0000259" key="12">
    <source>
        <dbReference type="PROSITE" id="PS50227"/>
    </source>
</evidence>
<reference evidence="15" key="1">
    <citation type="submission" date="2025-08" db="UniProtKB">
        <authorList>
            <consortium name="RefSeq"/>
        </authorList>
    </citation>
    <scope>IDENTIFICATION</scope>
    <source>
        <tissue evidence="15">Muscle</tissue>
    </source>
</reference>
<evidence type="ECO:0000256" key="4">
    <source>
        <dbReference type="ARBA" id="ARBA00022692"/>
    </source>
</evidence>
<feature type="transmembrane region" description="Helical" evidence="11">
    <location>
        <begin position="191"/>
        <end position="209"/>
    </location>
</feature>
<keyword evidence="10" id="KW-0807">Transducer</keyword>
<dbReference type="Pfam" id="PF00002">
    <property type="entry name" value="7tm_2"/>
    <property type="match status" value="1"/>
</dbReference>
<dbReference type="InterPro" id="IPR000832">
    <property type="entry name" value="GPCR_2_secretin-like"/>
</dbReference>
<evidence type="ECO:0000259" key="13">
    <source>
        <dbReference type="PROSITE" id="PS50261"/>
    </source>
</evidence>
<keyword evidence="8" id="KW-0675">Receptor</keyword>
<feature type="non-terminal residue" evidence="15">
    <location>
        <position position="282"/>
    </location>
</feature>
<organism evidence="14 15">
    <name type="scientific">Limulus polyphemus</name>
    <name type="common">Atlantic horseshoe crab</name>
    <dbReference type="NCBI Taxonomy" id="6850"/>
    <lineage>
        <taxon>Eukaryota</taxon>
        <taxon>Metazoa</taxon>
        <taxon>Ecdysozoa</taxon>
        <taxon>Arthropoda</taxon>
        <taxon>Chelicerata</taxon>
        <taxon>Merostomata</taxon>
        <taxon>Xiphosura</taxon>
        <taxon>Limulidae</taxon>
        <taxon>Limulus</taxon>
    </lineage>
</organism>
<proteinExistence type="inferred from homology"/>
<dbReference type="PRINTS" id="PR00249">
    <property type="entry name" value="GPCRSECRETIN"/>
</dbReference>
<comment type="similarity">
    <text evidence="2">Belongs to the G-protein coupled receptor 2 family.</text>
</comment>
<dbReference type="RefSeq" id="XP_022254741.1">
    <property type="nucleotide sequence ID" value="XM_022399033.1"/>
</dbReference>
<dbReference type="InterPro" id="IPR001879">
    <property type="entry name" value="GPCR_2_extracellular_dom"/>
</dbReference>
<dbReference type="PROSITE" id="PS50227">
    <property type="entry name" value="G_PROTEIN_RECEP_F2_3"/>
    <property type="match status" value="1"/>
</dbReference>
<keyword evidence="5 11" id="KW-1133">Transmembrane helix</keyword>
<evidence type="ECO:0000256" key="9">
    <source>
        <dbReference type="ARBA" id="ARBA00023180"/>
    </source>
</evidence>
<keyword evidence="9" id="KW-0325">Glycoprotein</keyword>